<evidence type="ECO:0000313" key="2">
    <source>
        <dbReference type="EMBL" id="KAF5347798.1"/>
    </source>
</evidence>
<dbReference type="EMBL" id="JAACJO010000023">
    <property type="protein sequence ID" value="KAF5347798.1"/>
    <property type="molecule type" value="Genomic_DNA"/>
</dbReference>
<feature type="compositionally biased region" description="Basic and acidic residues" evidence="1">
    <location>
        <begin position="1082"/>
        <end position="1093"/>
    </location>
</feature>
<feature type="compositionally biased region" description="Basic residues" evidence="1">
    <location>
        <begin position="184"/>
        <end position="194"/>
    </location>
</feature>
<feature type="region of interest" description="Disordered" evidence="1">
    <location>
        <begin position="148"/>
        <end position="205"/>
    </location>
</feature>
<dbReference type="OrthoDB" id="3040384at2759"/>
<feature type="compositionally biased region" description="Low complexity" evidence="1">
    <location>
        <begin position="724"/>
        <end position="735"/>
    </location>
</feature>
<feature type="compositionally biased region" description="Low complexity" evidence="1">
    <location>
        <begin position="1006"/>
        <end position="1020"/>
    </location>
</feature>
<name>A0A8H5CVG3_9AGAR</name>
<dbReference type="Proteomes" id="UP000559027">
    <property type="component" value="Unassembled WGS sequence"/>
</dbReference>
<reference evidence="2 3" key="1">
    <citation type="journal article" date="2020" name="ISME J.">
        <title>Uncovering the hidden diversity of litter-decomposition mechanisms in mushroom-forming fungi.</title>
        <authorList>
            <person name="Floudas D."/>
            <person name="Bentzer J."/>
            <person name="Ahren D."/>
            <person name="Johansson T."/>
            <person name="Persson P."/>
            <person name="Tunlid A."/>
        </authorList>
    </citation>
    <scope>NUCLEOTIDE SEQUENCE [LARGE SCALE GENOMIC DNA]</scope>
    <source>
        <strain evidence="2 3">CBS 146.42</strain>
    </source>
</reference>
<feature type="compositionally biased region" description="Pro residues" evidence="1">
    <location>
        <begin position="413"/>
        <end position="424"/>
    </location>
</feature>
<feature type="region of interest" description="Disordered" evidence="1">
    <location>
        <begin position="232"/>
        <end position="324"/>
    </location>
</feature>
<feature type="compositionally biased region" description="Polar residues" evidence="1">
    <location>
        <begin position="915"/>
        <end position="930"/>
    </location>
</feature>
<organism evidence="2 3">
    <name type="scientific">Leucocoprinus leucothites</name>
    <dbReference type="NCBI Taxonomy" id="201217"/>
    <lineage>
        <taxon>Eukaryota</taxon>
        <taxon>Fungi</taxon>
        <taxon>Dikarya</taxon>
        <taxon>Basidiomycota</taxon>
        <taxon>Agaricomycotina</taxon>
        <taxon>Agaricomycetes</taxon>
        <taxon>Agaricomycetidae</taxon>
        <taxon>Agaricales</taxon>
        <taxon>Agaricineae</taxon>
        <taxon>Agaricaceae</taxon>
        <taxon>Leucocoprinus</taxon>
    </lineage>
</organism>
<feature type="compositionally biased region" description="Low complexity" evidence="1">
    <location>
        <begin position="656"/>
        <end position="669"/>
    </location>
</feature>
<feature type="compositionally biased region" description="Basic and acidic residues" evidence="1">
    <location>
        <begin position="282"/>
        <end position="291"/>
    </location>
</feature>
<feature type="compositionally biased region" description="Low complexity" evidence="1">
    <location>
        <begin position="864"/>
        <end position="888"/>
    </location>
</feature>
<feature type="region of interest" description="Disordered" evidence="1">
    <location>
        <begin position="339"/>
        <end position="962"/>
    </location>
</feature>
<feature type="compositionally biased region" description="Basic and acidic residues" evidence="1">
    <location>
        <begin position="304"/>
        <end position="313"/>
    </location>
</feature>
<accession>A0A8H5CVG3</accession>
<feature type="compositionally biased region" description="Low complexity" evidence="1">
    <location>
        <begin position="98"/>
        <end position="112"/>
    </location>
</feature>
<evidence type="ECO:0000313" key="3">
    <source>
        <dbReference type="Proteomes" id="UP000559027"/>
    </source>
</evidence>
<keyword evidence="3" id="KW-1185">Reference proteome</keyword>
<feature type="compositionally biased region" description="Polar residues" evidence="1">
    <location>
        <begin position="611"/>
        <end position="636"/>
    </location>
</feature>
<dbReference type="AlphaFoldDB" id="A0A8H5CVG3"/>
<feature type="compositionally biased region" description="Polar residues" evidence="1">
    <location>
        <begin position="841"/>
        <end position="858"/>
    </location>
</feature>
<feature type="region of interest" description="Disordered" evidence="1">
    <location>
        <begin position="995"/>
        <end position="1129"/>
    </location>
</feature>
<feature type="compositionally biased region" description="Low complexity" evidence="1">
    <location>
        <begin position="346"/>
        <end position="357"/>
    </location>
</feature>
<feature type="compositionally biased region" description="Acidic residues" evidence="1">
    <location>
        <begin position="1069"/>
        <end position="1081"/>
    </location>
</feature>
<feature type="compositionally biased region" description="Low complexity" evidence="1">
    <location>
        <begin position="448"/>
        <end position="485"/>
    </location>
</feature>
<feature type="compositionally biased region" description="Basic and acidic residues" evidence="1">
    <location>
        <begin position="549"/>
        <end position="577"/>
    </location>
</feature>
<proteinExistence type="predicted"/>
<feature type="compositionally biased region" description="Pro residues" evidence="1">
    <location>
        <begin position="747"/>
        <end position="760"/>
    </location>
</feature>
<feature type="compositionally biased region" description="Low complexity" evidence="1">
    <location>
        <begin position="801"/>
        <end position="810"/>
    </location>
</feature>
<feature type="compositionally biased region" description="Gly residues" evidence="1">
    <location>
        <begin position="1049"/>
        <end position="1059"/>
    </location>
</feature>
<feature type="region of interest" description="Disordered" evidence="1">
    <location>
        <begin position="70"/>
        <end position="112"/>
    </location>
</feature>
<feature type="compositionally biased region" description="Low complexity" evidence="1">
    <location>
        <begin position="426"/>
        <end position="440"/>
    </location>
</feature>
<feature type="compositionally biased region" description="Low complexity" evidence="1">
    <location>
        <begin position="536"/>
        <end position="548"/>
    </location>
</feature>
<gene>
    <name evidence="2" type="ORF">D9756_010278</name>
</gene>
<sequence>MATKPTIPDATRESGALRASVLDAALELGLGVNPAVADWMFNNQLKEEDEMPIMQPSPSFSPFFILGTEADAQPTSPGLTHSAEESPGSSPLSGRYPLTPSSPSSQNHSSTLNHAQKSLGNFHVQHIQSPNVVPFAISSESHSLIPHVPDAAQVPRPTTPSKLKKKRSGNRDGYESEGGFMSGSKRKKDKKKDKKDKGKEAEIDFVPPVPLFAAPSLPGSSANSFLTIETASDLTVDGSDPRKRTKSLAKASPVANSALVSPFEFTGYETDGSKKSKKKKKGSGDDKDVKKSRSLFFRLGNKSSKSDLSKESPKYIPVQVEPPPLPIADRFATTLNKETGAPMIALGPSGPQSPTGGPTSGSGLGIDFGLELSGEMFSTSRLPSPPHRTKTPTRPRTADSAMSSSTGYSHIAPPLPNLTIPPPQYSSAPPVSFPSASSSSTHYGPRPGSAGTVTTSRTSTSTNAYSYSTGAARTSTATSVSTSHSQNAPGKSGVLSRQSSNNDVPAVPLPSTSGMVPGFSSVPPTPSRRRVLPFLGGSAARSSASSGDSFEKEKREEREREKERKEMERERERETKKPVISLPLTRDTEATPGSTNPMRNPSMAPPPPSSLNIPSTPLRTRSNGSPTEGFSSTVSMHSPPRPSHPPVSHNFQSNPSLSKQTSLSQLKSQGQPGQPTLARQVSWSTLRPDSYGNSPAGPISRSTSPNTSGRASPMLRGPGMNVVGSPPSGSRLSGLPGPPNVFVHYDIPPPSPPPLSPLPSVPTNSSPIPPSPMSSGNTSANGHLAVNVGIAVTTGSPLPSPLLVSSPSYSDGTNGHGRAPPTSFNPSSAAAGSALRAKVQRSLSQQGRFPNPSANGASMNGRVPSPTKNPSPTSTAPPTAIPIINAPPGLNRGTSVRGRESPFPVLPFSKGPSHSPKNTLTVNNHTNTSLPPRATSPWSGWEDSNSERQSTGADEDEDGMEGVRDVLARFRESRIHDLSRKDVEEMQEIAGDAIATRKSHEAFQQSAPSVLSNSSLSENAPISPSPSSNVMGPSGDSRYDSFVVDEYYGHGGVADGGFGAEPSGRALEEGDEPAYDDYDPEDASHYPEDELSNRRSRRHPSTVYISDEENDGSSNSGHGHSNGKGRSRYSASIYSRASFLDTERSDEVRQRFLKHVEAMLDERGERVPAVPPVPKLPEEFVAEHKRAAAVARKEYEEYVTKRTIGTGSRKVPAGSGTPGR</sequence>
<evidence type="ECO:0000256" key="1">
    <source>
        <dbReference type="SAM" id="MobiDB-lite"/>
    </source>
</evidence>
<feature type="compositionally biased region" description="Polar residues" evidence="1">
    <location>
        <begin position="670"/>
        <end position="693"/>
    </location>
</feature>
<comment type="caution">
    <text evidence="2">The sequence shown here is derived from an EMBL/GenBank/DDBJ whole genome shotgun (WGS) entry which is preliminary data.</text>
</comment>
<feature type="compositionally biased region" description="Polar residues" evidence="1">
    <location>
        <begin position="700"/>
        <end position="710"/>
    </location>
</feature>
<protein>
    <submittedName>
        <fullName evidence="2">Uncharacterized protein</fullName>
    </submittedName>
</protein>